<protein>
    <submittedName>
        <fullName evidence="1">Uncharacterized protein</fullName>
    </submittedName>
</protein>
<organism evidence="1 2">
    <name type="scientific">Candidatus Uhrbacteria bacterium CG_4_9_14_3_um_filter_50_9</name>
    <dbReference type="NCBI Taxonomy" id="1975035"/>
    <lineage>
        <taxon>Bacteria</taxon>
        <taxon>Candidatus Uhriibacteriota</taxon>
    </lineage>
</organism>
<dbReference type="Proteomes" id="UP000229385">
    <property type="component" value="Unassembled WGS sequence"/>
</dbReference>
<evidence type="ECO:0000313" key="2">
    <source>
        <dbReference type="Proteomes" id="UP000229385"/>
    </source>
</evidence>
<dbReference type="AlphaFoldDB" id="A0A2M7XEA7"/>
<gene>
    <name evidence="1" type="ORF">CO174_00600</name>
</gene>
<name>A0A2M7XEA7_9BACT</name>
<evidence type="ECO:0000313" key="1">
    <source>
        <dbReference type="EMBL" id="PJA46210.1"/>
    </source>
</evidence>
<sequence>MIACLLAIGLCLWGVTWTLNWGKDFLGAGVGHAVEQHQQEQDLLNDGKISIEIGMPDLSASGVEADSASFRVTAEGDVTGLRIPPTGTSSP</sequence>
<accession>A0A2M7XEA7</accession>
<dbReference type="EMBL" id="PFWU01000007">
    <property type="protein sequence ID" value="PJA46210.1"/>
    <property type="molecule type" value="Genomic_DNA"/>
</dbReference>
<comment type="caution">
    <text evidence="1">The sequence shown here is derived from an EMBL/GenBank/DDBJ whole genome shotgun (WGS) entry which is preliminary data.</text>
</comment>
<reference evidence="2" key="1">
    <citation type="submission" date="2017-09" db="EMBL/GenBank/DDBJ databases">
        <title>Depth-based differentiation of microbial function through sediment-hosted aquifers and enrichment of novel symbionts in the deep terrestrial subsurface.</title>
        <authorList>
            <person name="Probst A.J."/>
            <person name="Ladd B."/>
            <person name="Jarett J.K."/>
            <person name="Geller-Mcgrath D.E."/>
            <person name="Sieber C.M.K."/>
            <person name="Emerson J.B."/>
            <person name="Anantharaman K."/>
            <person name="Thomas B.C."/>
            <person name="Malmstrom R."/>
            <person name="Stieglmeier M."/>
            <person name="Klingl A."/>
            <person name="Woyke T."/>
            <person name="Ryan C.M."/>
            <person name="Banfield J.F."/>
        </authorList>
    </citation>
    <scope>NUCLEOTIDE SEQUENCE [LARGE SCALE GENOMIC DNA]</scope>
</reference>
<proteinExistence type="predicted"/>